<dbReference type="GO" id="GO:0007166">
    <property type="term" value="P:cell surface receptor signaling pathway"/>
    <property type="evidence" value="ECO:0007669"/>
    <property type="project" value="InterPro"/>
</dbReference>
<dbReference type="InterPro" id="IPR036537">
    <property type="entry name" value="Adaptor_Cbl_N_dom_sf"/>
</dbReference>
<dbReference type="OrthoDB" id="2897476at2759"/>
<reference evidence="2" key="1">
    <citation type="journal article" date="2017" name="Nat. Ecol. Evol.">
        <title>Genome expansion and lineage-specific genetic innovations in the forest pathogenic fungi Armillaria.</title>
        <authorList>
            <person name="Sipos G."/>
            <person name="Prasanna A.N."/>
            <person name="Walter M.C."/>
            <person name="O'Connor E."/>
            <person name="Balint B."/>
            <person name="Krizsan K."/>
            <person name="Kiss B."/>
            <person name="Hess J."/>
            <person name="Varga T."/>
            <person name="Slot J."/>
            <person name="Riley R."/>
            <person name="Boka B."/>
            <person name="Rigling D."/>
            <person name="Barry K."/>
            <person name="Lee J."/>
            <person name="Mihaltcheva S."/>
            <person name="LaButti K."/>
            <person name="Lipzen A."/>
            <person name="Waldron R."/>
            <person name="Moloney N.M."/>
            <person name="Sperisen C."/>
            <person name="Kredics L."/>
            <person name="Vagvoelgyi C."/>
            <person name="Patrignani A."/>
            <person name="Fitzpatrick D."/>
            <person name="Nagy I."/>
            <person name="Doyle S."/>
            <person name="Anderson J.B."/>
            <person name="Grigoriev I.V."/>
            <person name="Gueldener U."/>
            <person name="Muensterkoetter M."/>
            <person name="Nagy L.G."/>
        </authorList>
    </citation>
    <scope>NUCLEOTIDE SEQUENCE [LARGE SCALE GENOMIC DNA]</scope>
    <source>
        <strain evidence="2">Ar21-2</strain>
    </source>
</reference>
<protein>
    <submittedName>
        <fullName evidence="1">Uncharacterized protein</fullName>
    </submittedName>
</protein>
<dbReference type="EMBL" id="KZ293748">
    <property type="protein sequence ID" value="PBK80320.1"/>
    <property type="molecule type" value="Genomic_DNA"/>
</dbReference>
<dbReference type="InParanoid" id="A0A2H3CEQ1"/>
<gene>
    <name evidence="1" type="ORF">ARMGADRAFT_79427</name>
</gene>
<name>A0A2H3CEQ1_ARMGA</name>
<dbReference type="AlphaFoldDB" id="A0A2H3CEQ1"/>
<accession>A0A2H3CEQ1</accession>
<dbReference type="CDD" id="cd21037">
    <property type="entry name" value="MLKL_NTD"/>
    <property type="match status" value="1"/>
</dbReference>
<evidence type="ECO:0000313" key="1">
    <source>
        <dbReference type="EMBL" id="PBK80320.1"/>
    </source>
</evidence>
<sequence length="172" mass="18804">MPRSPNVDGWIQAAKLTTSAGEMAPFLFIKGAAGCVTIVLEAIEKAGKNDKDLRTLAEDIETTMSMVKDAIEAHGISGATHLYDVYAEFQTFLENLLAELDITKNNLERKRLKGLLKALKARKVADTINGFKQRMNTIKTDYSVGTGPCTDGSMSDSPVIRSSVLLRTHDSR</sequence>
<organism evidence="1 2">
    <name type="scientific">Armillaria gallica</name>
    <name type="common">Bulbous honey fungus</name>
    <name type="synonym">Armillaria bulbosa</name>
    <dbReference type="NCBI Taxonomy" id="47427"/>
    <lineage>
        <taxon>Eukaryota</taxon>
        <taxon>Fungi</taxon>
        <taxon>Dikarya</taxon>
        <taxon>Basidiomycota</taxon>
        <taxon>Agaricomycotina</taxon>
        <taxon>Agaricomycetes</taxon>
        <taxon>Agaricomycetidae</taxon>
        <taxon>Agaricales</taxon>
        <taxon>Marasmiineae</taxon>
        <taxon>Physalacriaceae</taxon>
        <taxon>Armillaria</taxon>
    </lineage>
</organism>
<keyword evidence="2" id="KW-1185">Reference proteome</keyword>
<evidence type="ECO:0000313" key="2">
    <source>
        <dbReference type="Proteomes" id="UP000217790"/>
    </source>
</evidence>
<dbReference type="Gene3D" id="1.20.930.20">
    <property type="entry name" value="Adaptor protein Cbl, N-terminal domain"/>
    <property type="match status" value="1"/>
</dbReference>
<dbReference type="InterPro" id="IPR059179">
    <property type="entry name" value="MLKL-like_MCAfunc"/>
</dbReference>
<proteinExistence type="predicted"/>
<dbReference type="Proteomes" id="UP000217790">
    <property type="component" value="Unassembled WGS sequence"/>
</dbReference>